<feature type="domain" description="HTH lysR-type" evidence="5">
    <location>
        <begin position="1"/>
        <end position="56"/>
    </location>
</feature>
<dbReference type="Proteomes" id="UP001149140">
    <property type="component" value="Unassembled WGS sequence"/>
</dbReference>
<dbReference type="GO" id="GO:0003677">
    <property type="term" value="F:DNA binding"/>
    <property type="evidence" value="ECO:0007669"/>
    <property type="project" value="UniProtKB-KW"/>
</dbReference>
<dbReference type="InterPro" id="IPR005119">
    <property type="entry name" value="LysR_subst-bd"/>
</dbReference>
<evidence type="ECO:0000313" key="7">
    <source>
        <dbReference type="Proteomes" id="UP001149140"/>
    </source>
</evidence>
<name>A0A9X3RYL8_9ACTN</name>
<comment type="caution">
    <text evidence="6">The sequence shown here is derived from an EMBL/GenBank/DDBJ whole genome shotgun (WGS) entry which is preliminary data.</text>
</comment>
<dbReference type="AlphaFoldDB" id="A0A9X3RYL8"/>
<dbReference type="FunFam" id="1.10.10.10:FF:000001">
    <property type="entry name" value="LysR family transcriptional regulator"/>
    <property type="match status" value="1"/>
</dbReference>
<keyword evidence="2" id="KW-0805">Transcription regulation</keyword>
<dbReference type="RefSeq" id="WP_270037991.1">
    <property type="nucleotide sequence ID" value="NZ_JAPDOD010000002.1"/>
</dbReference>
<evidence type="ECO:0000256" key="4">
    <source>
        <dbReference type="ARBA" id="ARBA00023163"/>
    </source>
</evidence>
<organism evidence="6 7">
    <name type="scientific">Solirubrobacter ginsenosidimutans</name>
    <dbReference type="NCBI Taxonomy" id="490573"/>
    <lineage>
        <taxon>Bacteria</taxon>
        <taxon>Bacillati</taxon>
        <taxon>Actinomycetota</taxon>
        <taxon>Thermoleophilia</taxon>
        <taxon>Solirubrobacterales</taxon>
        <taxon>Solirubrobacteraceae</taxon>
        <taxon>Solirubrobacter</taxon>
    </lineage>
</organism>
<dbReference type="EMBL" id="JAPDOD010000002">
    <property type="protein sequence ID" value="MDA0159314.1"/>
    <property type="molecule type" value="Genomic_DNA"/>
</dbReference>
<evidence type="ECO:0000256" key="1">
    <source>
        <dbReference type="ARBA" id="ARBA00009437"/>
    </source>
</evidence>
<evidence type="ECO:0000256" key="2">
    <source>
        <dbReference type="ARBA" id="ARBA00023015"/>
    </source>
</evidence>
<dbReference type="InterPro" id="IPR000847">
    <property type="entry name" value="LysR_HTH_N"/>
</dbReference>
<dbReference type="PRINTS" id="PR00039">
    <property type="entry name" value="HTHLYSR"/>
</dbReference>
<dbReference type="PANTHER" id="PTHR30346:SF29">
    <property type="entry name" value="LYSR SUBSTRATE-BINDING"/>
    <property type="match status" value="1"/>
</dbReference>
<evidence type="ECO:0000256" key="3">
    <source>
        <dbReference type="ARBA" id="ARBA00023125"/>
    </source>
</evidence>
<dbReference type="CDD" id="cd05466">
    <property type="entry name" value="PBP2_LTTR_substrate"/>
    <property type="match status" value="1"/>
</dbReference>
<gene>
    <name evidence="6" type="ORF">OM076_03470</name>
</gene>
<proteinExistence type="inferred from homology"/>
<keyword evidence="4" id="KW-0804">Transcription</keyword>
<sequence>MDPRFLRTFVTVARLGSFSAAARELGYTQSAVSQHIGVLEADLGAPLLTRRPVEPTEAGARLLEHAEPILLRLDAARADVAKVAGGPPRSLRIGTTPLACGHAASLVAPALTVTVRVADRVTIAREVATGVLDVGFVDGVAAVNDPLRLPELGLTVAEVWEEPLAVAVPADHPLIARTVPGIARPSSFSRSTDESRRSRPAVRLEDLVDARWIDAPVVCAPLDELAAIARADGFRPALHYDGADVSGLLALVAAGHGLALLPRRVVTHGLALAEPALTHRTELLRLGG</sequence>
<keyword evidence="7" id="KW-1185">Reference proteome</keyword>
<dbReference type="GO" id="GO:0003700">
    <property type="term" value="F:DNA-binding transcription factor activity"/>
    <property type="evidence" value="ECO:0007669"/>
    <property type="project" value="InterPro"/>
</dbReference>
<comment type="similarity">
    <text evidence="1">Belongs to the LysR transcriptional regulatory family.</text>
</comment>
<dbReference type="GO" id="GO:0032993">
    <property type="term" value="C:protein-DNA complex"/>
    <property type="evidence" value="ECO:0007669"/>
    <property type="project" value="TreeGrafter"/>
</dbReference>
<evidence type="ECO:0000259" key="5">
    <source>
        <dbReference type="PROSITE" id="PS50931"/>
    </source>
</evidence>
<protein>
    <submittedName>
        <fullName evidence="6">LysR family transcriptional regulator</fullName>
    </submittedName>
</protein>
<accession>A0A9X3RYL8</accession>
<dbReference type="SUPFAM" id="SSF46785">
    <property type="entry name" value="Winged helix' DNA-binding domain"/>
    <property type="match status" value="1"/>
</dbReference>
<dbReference type="Pfam" id="PF00126">
    <property type="entry name" value="HTH_1"/>
    <property type="match status" value="1"/>
</dbReference>
<dbReference type="PROSITE" id="PS50931">
    <property type="entry name" value="HTH_LYSR"/>
    <property type="match status" value="1"/>
</dbReference>
<dbReference type="InterPro" id="IPR036388">
    <property type="entry name" value="WH-like_DNA-bd_sf"/>
</dbReference>
<dbReference type="SUPFAM" id="SSF53850">
    <property type="entry name" value="Periplasmic binding protein-like II"/>
    <property type="match status" value="1"/>
</dbReference>
<dbReference type="Gene3D" id="3.40.190.290">
    <property type="match status" value="1"/>
</dbReference>
<dbReference type="PANTHER" id="PTHR30346">
    <property type="entry name" value="TRANSCRIPTIONAL DUAL REGULATOR HCAR-RELATED"/>
    <property type="match status" value="1"/>
</dbReference>
<keyword evidence="3" id="KW-0238">DNA-binding</keyword>
<dbReference type="InterPro" id="IPR036390">
    <property type="entry name" value="WH_DNA-bd_sf"/>
</dbReference>
<evidence type="ECO:0000313" key="6">
    <source>
        <dbReference type="EMBL" id="MDA0159314.1"/>
    </source>
</evidence>
<reference evidence="6" key="1">
    <citation type="submission" date="2022-10" db="EMBL/GenBank/DDBJ databases">
        <title>The WGS of Solirubrobacter ginsenosidimutans DSM 21036.</title>
        <authorList>
            <person name="Jiang Z."/>
        </authorList>
    </citation>
    <scope>NUCLEOTIDE SEQUENCE</scope>
    <source>
        <strain evidence="6">DSM 21036</strain>
    </source>
</reference>
<dbReference type="Pfam" id="PF03466">
    <property type="entry name" value="LysR_substrate"/>
    <property type="match status" value="1"/>
</dbReference>
<dbReference type="Gene3D" id="1.10.10.10">
    <property type="entry name" value="Winged helix-like DNA-binding domain superfamily/Winged helix DNA-binding domain"/>
    <property type="match status" value="1"/>
</dbReference>